<feature type="compositionally biased region" description="Low complexity" evidence="1">
    <location>
        <begin position="889"/>
        <end position="903"/>
    </location>
</feature>
<comment type="caution">
    <text evidence="2">The sequence shown here is derived from an EMBL/GenBank/DDBJ whole genome shotgun (WGS) entry which is preliminary data.</text>
</comment>
<dbReference type="EMBL" id="JANBUL010000221">
    <property type="protein sequence ID" value="KAJ2778577.1"/>
    <property type="molecule type" value="Genomic_DNA"/>
</dbReference>
<feature type="compositionally biased region" description="Basic residues" evidence="1">
    <location>
        <begin position="787"/>
        <end position="800"/>
    </location>
</feature>
<evidence type="ECO:0000313" key="2">
    <source>
        <dbReference type="EMBL" id="KAJ2778577.1"/>
    </source>
</evidence>
<protein>
    <recommendedName>
        <fullName evidence="4">DNA replication regulator Sld3 C-terminal domain-containing protein</fullName>
    </recommendedName>
</protein>
<dbReference type="Proteomes" id="UP001140217">
    <property type="component" value="Unassembled WGS sequence"/>
</dbReference>
<organism evidence="2 3">
    <name type="scientific">Coemansia javaensis</name>
    <dbReference type="NCBI Taxonomy" id="2761396"/>
    <lineage>
        <taxon>Eukaryota</taxon>
        <taxon>Fungi</taxon>
        <taxon>Fungi incertae sedis</taxon>
        <taxon>Zoopagomycota</taxon>
        <taxon>Kickxellomycotina</taxon>
        <taxon>Kickxellomycetes</taxon>
        <taxon>Kickxellales</taxon>
        <taxon>Kickxellaceae</taxon>
        <taxon>Coemansia</taxon>
    </lineage>
</organism>
<name>A0A9W8H5X3_9FUNG</name>
<dbReference type="OrthoDB" id="5592654at2759"/>
<accession>A0A9W8H5X3</accession>
<feature type="compositionally biased region" description="Basic and acidic residues" evidence="1">
    <location>
        <begin position="757"/>
        <end position="766"/>
    </location>
</feature>
<evidence type="ECO:0000313" key="3">
    <source>
        <dbReference type="Proteomes" id="UP001140217"/>
    </source>
</evidence>
<dbReference type="AlphaFoldDB" id="A0A9W8H5X3"/>
<reference evidence="2" key="1">
    <citation type="submission" date="2022-07" db="EMBL/GenBank/DDBJ databases">
        <title>Phylogenomic reconstructions and comparative analyses of Kickxellomycotina fungi.</title>
        <authorList>
            <person name="Reynolds N.K."/>
            <person name="Stajich J.E."/>
            <person name="Barry K."/>
            <person name="Grigoriev I.V."/>
            <person name="Crous P."/>
            <person name="Smith M.E."/>
        </authorList>
    </citation>
    <scope>NUCLEOTIDE SEQUENCE</scope>
    <source>
        <strain evidence="2">NBRC 105414</strain>
    </source>
</reference>
<evidence type="ECO:0008006" key="4">
    <source>
        <dbReference type="Google" id="ProtNLM"/>
    </source>
</evidence>
<evidence type="ECO:0000256" key="1">
    <source>
        <dbReference type="SAM" id="MobiDB-lite"/>
    </source>
</evidence>
<feature type="region of interest" description="Disordered" evidence="1">
    <location>
        <begin position="739"/>
        <end position="978"/>
    </location>
</feature>
<keyword evidence="3" id="KW-1185">Reference proteome</keyword>
<feature type="region of interest" description="Disordered" evidence="1">
    <location>
        <begin position="512"/>
        <end position="540"/>
    </location>
</feature>
<gene>
    <name evidence="2" type="ORF">H4R18_004521</name>
</gene>
<sequence>MSAMHVYFLFDVGALADCGLLVRVVTRLLAYLASEHDALTWNYEVTDLRTRQAAPGRRQVCERRPVSGDALQALERALEARRRDAASGGRTQRAALGALRERLMCLEADVEWGDPALMRSPGRAGTAGRAWADPTRLNESISVRSHLYVIGEPPGTPAEADAFVRGAAGEEGPPLLETLARLRDGIVGDGIWESYARKRVGVSWIRPSPQPRLREMHPVDVLVDAVFACCFEALGGCVLAAPALDCGRWLPFRALYAPLHRTRTHPGWSRKFAREISAVVDRLLLLLQQPATPTGRRSWSVQPGPAAPPGSLPPVLVEAAPARPRWLADARLLRRYNLPEMVALAGDAKAAAVADSGCGPAQLVCVRRAPLGAWPRVARALAAQPVYCRIEGDGALPRDELVLAEQQQPGDAYAAIVPVGPGALAALYPMDADAFSRASAALDLYSAAIASDDGSTSTSSELPPFSAAWLEPWAQQIDRRPLDVAPAGCSTVDVGIDESLVRDYMLSTAVAEDPPCVEPPEAAGSPPASPESPPKDDSCPAISTLEEWYSELYLKAVAAHARPLLDRAVAVLEPLLGEPGDDATLDSILRTSAAIECAFEDSDGAGGDVYAGMRRQRAAEAGADADGRRRWLLQECQLQILLHLLAIDRARQGGADSSGGARAEQLAEALYDLVDQLCIWASDEHGVSALGASSAADDEGAARAGDLAVAFIGSPAVGRFSETLGDIVDELRMQCGWVPPAAAAGGGPDDSQATAGGDDRDLPPEGRRRKGTPRKTSERSEVIVGQGRRKSHVVSRRRLARHMEELIGGSRGQQRRRSCANLPDTPALAAADGPQPPQAQPQRRRSAQLKLPPHLVRQLRNEVVTTARPASLARSHTVSGRGPSARPDSLGGRAASALGAAKPSAHRASSVCGRGAPKRQPIPEFGATGRCPSLSGGLGGMRIVSETPATKRRRTREAAAPRSSNDGGGDGSSPVPFVPSSLPAASTFIYDSDDSDVASPSLGRGAQHILQDAAALHGRPTARRALQFPGGGEC</sequence>
<proteinExistence type="predicted"/>